<dbReference type="Gene3D" id="2.115.10.20">
    <property type="entry name" value="Glycosyl hydrolase domain, family 43"/>
    <property type="match status" value="1"/>
</dbReference>
<dbReference type="PANTHER" id="PTHR43101">
    <property type="entry name" value="BETA-FRUCTOSIDASE"/>
    <property type="match status" value="1"/>
</dbReference>
<dbReference type="RefSeq" id="WP_207500567.1">
    <property type="nucleotide sequence ID" value="NZ_FNIR01000008.1"/>
</dbReference>
<evidence type="ECO:0000259" key="5">
    <source>
        <dbReference type="Pfam" id="PF00251"/>
    </source>
</evidence>
<dbReference type="SMART" id="SM00640">
    <property type="entry name" value="Glyco_32"/>
    <property type="match status" value="1"/>
</dbReference>
<protein>
    <recommendedName>
        <fullName evidence="2">beta-fructofuranosidase</fullName>
        <ecNumber evidence="2">3.2.1.26</ecNumber>
    </recommendedName>
</protein>
<evidence type="ECO:0000256" key="3">
    <source>
        <dbReference type="ARBA" id="ARBA00022801"/>
    </source>
</evidence>
<proteinExistence type="inferred from homology"/>
<reference evidence="7" key="1">
    <citation type="submission" date="2016-10" db="EMBL/GenBank/DDBJ databases">
        <authorList>
            <person name="Varghese N."/>
            <person name="Submissions S."/>
        </authorList>
    </citation>
    <scope>NUCLEOTIDE SEQUENCE [LARGE SCALE GENOMIC DNA]</scope>
    <source>
        <strain evidence="7">DSM 45843</strain>
    </source>
</reference>
<dbReference type="EMBL" id="FNIR01000008">
    <property type="protein sequence ID" value="SDO84743.1"/>
    <property type="molecule type" value="Genomic_DNA"/>
</dbReference>
<dbReference type="STRING" id="1052260.SAMN05660199_02659"/>
<gene>
    <name evidence="6" type="ORF">SAMN05660199_02659</name>
</gene>
<dbReference type="Pfam" id="PF00251">
    <property type="entry name" value="Glyco_hydro_32N"/>
    <property type="match status" value="1"/>
</dbReference>
<dbReference type="PANTHER" id="PTHR43101:SF1">
    <property type="entry name" value="BETA-FRUCTOSIDASE"/>
    <property type="match status" value="1"/>
</dbReference>
<accession>A0A1H0MWF4</accession>
<dbReference type="CDD" id="cd08996">
    <property type="entry name" value="GH32_FFase"/>
    <property type="match status" value="1"/>
</dbReference>
<dbReference type="InterPro" id="IPR051214">
    <property type="entry name" value="GH32_Enzymes"/>
</dbReference>
<dbReference type="InterPro" id="IPR023296">
    <property type="entry name" value="Glyco_hydro_beta-prop_sf"/>
</dbReference>
<sequence>MPDRSFPVVHPRPATGWLNDPNGLAFADGRWHVFFQFHPHSARHAAIHWGHVSSPDLLTWTEEPVALAPRPGELDAFGCWSGVVTDDGGTPTAVYSAVLDPDGRSSVLLARGDAHLRGWTQGTTAVAGMPPGVAHLRDPFLLEVDGHRWALQGAGLEDGRGAVLAWSCDDLEDWTYRGVVLASSDELVPAAVWECPQLVRLGGRWVLVLSLIEEFGRPDPGPVVALLGDLQVGDGLTFVPQTVTTVDTGPAFYAPQVLVRPDRVLLWGWSWEHGRTAADSDAAGWAGVLTLPRELTLDGDVLVSTPARELLGLRGAEVTGDLPDAFEVEGPGPITLALGGRTVVESAGPGRVLVDGSVVEAYRPGAPAHTVRAYPAEGERWTLTAPGATTWTLAVP</sequence>
<dbReference type="GO" id="GO:0005975">
    <property type="term" value="P:carbohydrate metabolic process"/>
    <property type="evidence" value="ECO:0007669"/>
    <property type="project" value="InterPro"/>
</dbReference>
<feature type="domain" description="Glycosyl hydrolase family 32 N-terminal" evidence="5">
    <location>
        <begin position="10"/>
        <end position="306"/>
    </location>
</feature>
<evidence type="ECO:0000256" key="1">
    <source>
        <dbReference type="ARBA" id="ARBA00009902"/>
    </source>
</evidence>
<dbReference type="PROSITE" id="PS00609">
    <property type="entry name" value="GLYCOSYL_HYDROL_F32"/>
    <property type="match status" value="1"/>
</dbReference>
<dbReference type="EC" id="3.2.1.26" evidence="2"/>
<keyword evidence="4" id="KW-0326">Glycosidase</keyword>
<dbReference type="Proteomes" id="UP000199088">
    <property type="component" value="Unassembled WGS sequence"/>
</dbReference>
<dbReference type="InterPro" id="IPR018053">
    <property type="entry name" value="Glyco_hydro_32_AS"/>
</dbReference>
<evidence type="ECO:0000313" key="7">
    <source>
        <dbReference type="Proteomes" id="UP000199088"/>
    </source>
</evidence>
<evidence type="ECO:0000256" key="4">
    <source>
        <dbReference type="ARBA" id="ARBA00023295"/>
    </source>
</evidence>
<name>A0A1H0MWF4_9ACTN</name>
<dbReference type="InterPro" id="IPR001362">
    <property type="entry name" value="Glyco_hydro_32"/>
</dbReference>
<dbReference type="InterPro" id="IPR013148">
    <property type="entry name" value="Glyco_hydro_32_N"/>
</dbReference>
<organism evidence="6 7">
    <name type="scientific">Klenkia soli</name>
    <dbReference type="NCBI Taxonomy" id="1052260"/>
    <lineage>
        <taxon>Bacteria</taxon>
        <taxon>Bacillati</taxon>
        <taxon>Actinomycetota</taxon>
        <taxon>Actinomycetes</taxon>
        <taxon>Geodermatophilales</taxon>
        <taxon>Geodermatophilaceae</taxon>
        <taxon>Klenkia</taxon>
    </lineage>
</organism>
<dbReference type="AlphaFoldDB" id="A0A1H0MWF4"/>
<dbReference type="SUPFAM" id="SSF75005">
    <property type="entry name" value="Arabinanase/levansucrase/invertase"/>
    <property type="match status" value="1"/>
</dbReference>
<keyword evidence="7" id="KW-1185">Reference proteome</keyword>
<dbReference type="GO" id="GO:0004564">
    <property type="term" value="F:beta-fructofuranosidase activity"/>
    <property type="evidence" value="ECO:0007669"/>
    <property type="project" value="UniProtKB-EC"/>
</dbReference>
<comment type="similarity">
    <text evidence="1">Belongs to the glycosyl hydrolase 32 family.</text>
</comment>
<evidence type="ECO:0000313" key="6">
    <source>
        <dbReference type="EMBL" id="SDO84743.1"/>
    </source>
</evidence>
<evidence type="ECO:0000256" key="2">
    <source>
        <dbReference type="ARBA" id="ARBA00012758"/>
    </source>
</evidence>
<keyword evidence="3" id="KW-0378">Hydrolase</keyword>